<dbReference type="Pfam" id="PF09704">
    <property type="entry name" value="Cas_Cas5d"/>
    <property type="match status" value="1"/>
</dbReference>
<protein>
    <submittedName>
        <fullName evidence="2">Type I-E CRISPR-associated protein Cas5/CasD</fullName>
    </submittedName>
</protein>
<dbReference type="Gene3D" id="3.30.70.2660">
    <property type="match status" value="1"/>
</dbReference>
<accession>A0ABU2DS54</accession>
<organism evidence="2 3">
    <name type="scientific">Nesterenkonia aerolata</name>
    <dbReference type="NCBI Taxonomy" id="3074079"/>
    <lineage>
        <taxon>Bacteria</taxon>
        <taxon>Bacillati</taxon>
        <taxon>Actinomycetota</taxon>
        <taxon>Actinomycetes</taxon>
        <taxon>Micrococcales</taxon>
        <taxon>Micrococcaceae</taxon>
        <taxon>Nesterenkonia</taxon>
    </lineage>
</organism>
<dbReference type="RefSeq" id="WP_310548324.1">
    <property type="nucleotide sequence ID" value="NZ_JAVKGR010000006.1"/>
</dbReference>
<dbReference type="InterPro" id="IPR010147">
    <property type="entry name" value="CRISPR-assoc_prot_CasD"/>
</dbReference>
<dbReference type="EMBL" id="JAVKGR010000006">
    <property type="protein sequence ID" value="MDR8019339.1"/>
    <property type="molecule type" value="Genomic_DNA"/>
</dbReference>
<evidence type="ECO:0000313" key="2">
    <source>
        <dbReference type="EMBL" id="MDR8019339.1"/>
    </source>
</evidence>
<dbReference type="InterPro" id="IPR013422">
    <property type="entry name" value="CRISPR-assoc_prot_Cas5_N"/>
</dbReference>
<evidence type="ECO:0000313" key="3">
    <source>
        <dbReference type="Proteomes" id="UP001251870"/>
    </source>
</evidence>
<proteinExistence type="predicted"/>
<dbReference type="NCBIfam" id="TIGR01868">
    <property type="entry name" value="casD_Cas5e"/>
    <property type="match status" value="1"/>
</dbReference>
<reference evidence="2 3" key="1">
    <citation type="submission" date="2023-09" db="EMBL/GenBank/DDBJ databases">
        <title>Description of three actinobacteria isolated from air of manufacturing shop in a pharmaceutical factory.</title>
        <authorList>
            <person name="Zhang D.-F."/>
        </authorList>
    </citation>
    <scope>NUCLEOTIDE SEQUENCE [LARGE SCALE GENOMIC DNA]</scope>
    <source>
        <strain evidence="2 3">LY-0111</strain>
    </source>
</reference>
<keyword evidence="3" id="KW-1185">Reference proteome</keyword>
<dbReference type="InterPro" id="IPR021124">
    <property type="entry name" value="CRISPR-assoc_prot_Cas5"/>
</dbReference>
<dbReference type="CDD" id="cd09756">
    <property type="entry name" value="Cas5_I-E"/>
    <property type="match status" value="1"/>
</dbReference>
<dbReference type="NCBIfam" id="TIGR02593">
    <property type="entry name" value="CRISPR_cas5"/>
    <property type="match status" value="1"/>
</dbReference>
<name>A0ABU2DS54_9MICC</name>
<evidence type="ECO:0000256" key="1">
    <source>
        <dbReference type="ARBA" id="ARBA00023118"/>
    </source>
</evidence>
<gene>
    <name evidence="2" type="primary">cas5e</name>
    <name evidence="2" type="ORF">RIL96_07135</name>
</gene>
<keyword evidence="1" id="KW-0051">Antiviral defense</keyword>
<sequence length="231" mass="26043">MKTLVLKLYGPMQSWGDNSRFTTRHTRNEPTKSGVLGLLAAAQGRRRSDPLEDLAELRFGVRVDQPGELVRDFQTAIDWRSGRSMPLSTRYYLADAVFVAAVEGPEPLIDSLEDALESPGFPLYLGRRSCPANSDLVLGTSHRSLDEALRETPWQARPWHRHQRPKTVHLPVFRDAVQEERGDAQRDVPVSFDQTHRKYSWREVVTAEPVTQKNPAGGNHIDAFFEAVNSG</sequence>
<dbReference type="Proteomes" id="UP001251870">
    <property type="component" value="Unassembled WGS sequence"/>
</dbReference>
<comment type="caution">
    <text evidence="2">The sequence shown here is derived from an EMBL/GenBank/DDBJ whole genome shotgun (WGS) entry which is preliminary data.</text>
</comment>